<organism evidence="8 9">
    <name type="scientific">Austropuccinia psidii MF-1</name>
    <dbReference type="NCBI Taxonomy" id="1389203"/>
    <lineage>
        <taxon>Eukaryota</taxon>
        <taxon>Fungi</taxon>
        <taxon>Dikarya</taxon>
        <taxon>Basidiomycota</taxon>
        <taxon>Pucciniomycotina</taxon>
        <taxon>Pucciniomycetes</taxon>
        <taxon>Pucciniales</taxon>
        <taxon>Sphaerophragmiaceae</taxon>
        <taxon>Austropuccinia</taxon>
    </lineage>
</organism>
<evidence type="ECO:0000256" key="1">
    <source>
        <dbReference type="ARBA" id="ARBA00022679"/>
    </source>
</evidence>
<feature type="domain" description="Reverse transcriptase RNase H-like" evidence="7">
    <location>
        <begin position="75"/>
        <end position="178"/>
    </location>
</feature>
<dbReference type="GO" id="GO:0004519">
    <property type="term" value="F:endonuclease activity"/>
    <property type="evidence" value="ECO:0007669"/>
    <property type="project" value="UniProtKB-KW"/>
</dbReference>
<keyword evidence="4" id="KW-0255">Endonuclease</keyword>
<evidence type="ECO:0000256" key="3">
    <source>
        <dbReference type="ARBA" id="ARBA00022722"/>
    </source>
</evidence>
<evidence type="ECO:0000256" key="4">
    <source>
        <dbReference type="ARBA" id="ARBA00022759"/>
    </source>
</evidence>
<keyword evidence="1" id="KW-0808">Transferase</keyword>
<keyword evidence="2" id="KW-0548">Nucleotidyltransferase</keyword>
<dbReference type="InterPro" id="IPR043502">
    <property type="entry name" value="DNA/RNA_pol_sf"/>
</dbReference>
<reference evidence="8" key="1">
    <citation type="submission" date="2021-03" db="EMBL/GenBank/DDBJ databases">
        <title>Draft genome sequence of rust myrtle Austropuccinia psidii MF-1, a brazilian biotype.</title>
        <authorList>
            <person name="Quecine M.C."/>
            <person name="Pachon D.M.R."/>
            <person name="Bonatelli M.L."/>
            <person name="Correr F.H."/>
            <person name="Franceschini L.M."/>
            <person name="Leite T.F."/>
            <person name="Margarido G.R.A."/>
            <person name="Almeida C.A."/>
            <person name="Ferrarezi J.A."/>
            <person name="Labate C.A."/>
        </authorList>
    </citation>
    <scope>NUCLEOTIDE SEQUENCE</scope>
    <source>
        <strain evidence="8">MF-1</strain>
    </source>
</reference>
<dbReference type="Pfam" id="PF17917">
    <property type="entry name" value="RT_RNaseH"/>
    <property type="match status" value="1"/>
</dbReference>
<name>A0A9Q3FH31_9BASI</name>
<evidence type="ECO:0000256" key="6">
    <source>
        <dbReference type="ARBA" id="ARBA00022918"/>
    </source>
</evidence>
<evidence type="ECO:0000313" key="9">
    <source>
        <dbReference type="Proteomes" id="UP000765509"/>
    </source>
</evidence>
<keyword evidence="6" id="KW-0695">RNA-directed DNA polymerase</keyword>
<dbReference type="InterPro" id="IPR043128">
    <property type="entry name" value="Rev_trsase/Diguanyl_cyclase"/>
</dbReference>
<dbReference type="EMBL" id="AVOT02041802">
    <property type="protein sequence ID" value="MBW0537171.1"/>
    <property type="molecule type" value="Genomic_DNA"/>
</dbReference>
<dbReference type="GO" id="GO:0016787">
    <property type="term" value="F:hydrolase activity"/>
    <property type="evidence" value="ECO:0007669"/>
    <property type="project" value="UniProtKB-KW"/>
</dbReference>
<dbReference type="Gene3D" id="3.30.70.270">
    <property type="match status" value="1"/>
</dbReference>
<dbReference type="PANTHER" id="PTHR34072:SF52">
    <property type="entry name" value="RIBONUCLEASE H"/>
    <property type="match status" value="1"/>
</dbReference>
<gene>
    <name evidence="8" type="ORF">O181_076886</name>
</gene>
<protein>
    <recommendedName>
        <fullName evidence="7">Reverse transcriptase RNase H-like domain-containing protein</fullName>
    </recommendedName>
</protein>
<keyword evidence="5" id="KW-0378">Hydrolase</keyword>
<dbReference type="OrthoDB" id="111931at2759"/>
<dbReference type="InterPro" id="IPR041373">
    <property type="entry name" value="RT_RNaseH"/>
</dbReference>
<keyword evidence="3" id="KW-0540">Nuclease</keyword>
<dbReference type="GO" id="GO:0003964">
    <property type="term" value="F:RNA-directed DNA polymerase activity"/>
    <property type="evidence" value="ECO:0007669"/>
    <property type="project" value="UniProtKB-KW"/>
</dbReference>
<evidence type="ECO:0000259" key="7">
    <source>
        <dbReference type="Pfam" id="PF17917"/>
    </source>
</evidence>
<dbReference type="Proteomes" id="UP000765509">
    <property type="component" value="Unassembled WGS sequence"/>
</dbReference>
<evidence type="ECO:0000256" key="5">
    <source>
        <dbReference type="ARBA" id="ARBA00022801"/>
    </source>
</evidence>
<evidence type="ECO:0000256" key="2">
    <source>
        <dbReference type="ARBA" id="ARBA00022695"/>
    </source>
</evidence>
<dbReference type="PANTHER" id="PTHR34072">
    <property type="entry name" value="ENZYMATIC POLYPROTEIN-RELATED"/>
    <property type="match status" value="1"/>
</dbReference>
<comment type="caution">
    <text evidence="8">The sequence shown here is derived from an EMBL/GenBank/DDBJ whole genome shotgun (WGS) entry which is preliminary data.</text>
</comment>
<accession>A0A9Q3FH31</accession>
<dbReference type="SUPFAM" id="SSF56672">
    <property type="entry name" value="DNA/RNA polymerases"/>
    <property type="match status" value="1"/>
</dbReference>
<sequence>MGCVVSSGGLKMDSSNVQQILNWPQPRNIKALQSFLGFANFHYSPFILNEEALSQFQILKEAFTTATILAPFNSSLPAIVETDAFDYALGALLSQVNYSGKHPIAFDSGKLLPAELNYEIHDKELLGIVWALKRWRAFLLSLYNPFEVLTDHSSLQYFISSKVLTCCQAHWDEFLSEFHFTITYHPGRLATLPDALSCWDNVYTERGVDFISKNPQTFHQVIKQDVIQESRFLSIKVADLADKIQKEVWQDNDYKEILKQLARGESVPYYSLEPQAKLSLFKARVVIPRNEGIQLNIL</sequence>
<evidence type="ECO:0000313" key="8">
    <source>
        <dbReference type="EMBL" id="MBW0537171.1"/>
    </source>
</evidence>
<keyword evidence="9" id="KW-1185">Reference proteome</keyword>
<dbReference type="AlphaFoldDB" id="A0A9Q3FH31"/>
<dbReference type="CDD" id="cd09274">
    <property type="entry name" value="RNase_HI_RT_Ty3"/>
    <property type="match status" value="1"/>
</dbReference>
<proteinExistence type="predicted"/>